<dbReference type="PANTHER" id="PTHR13806">
    <property type="entry name" value="FLOTILLIN-RELATED"/>
    <property type="match status" value="1"/>
</dbReference>
<dbReference type="GO" id="GO:0012505">
    <property type="term" value="C:endomembrane system"/>
    <property type="evidence" value="ECO:0007669"/>
    <property type="project" value="UniProtKB-SubCell"/>
</dbReference>
<keyword evidence="3" id="KW-0472">Membrane</keyword>
<dbReference type="PANTHER" id="PTHR13806:SF31">
    <property type="entry name" value="FLOTILLIN-LIKE PROTEIN 1-RELATED"/>
    <property type="match status" value="1"/>
</dbReference>
<protein>
    <submittedName>
        <fullName evidence="4">Flotillin</fullName>
    </submittedName>
</protein>
<evidence type="ECO:0000256" key="1">
    <source>
        <dbReference type="ARBA" id="ARBA00004308"/>
    </source>
</evidence>
<comment type="caution">
    <text evidence="4">The sequence shown here is derived from an EMBL/GenBank/DDBJ whole genome shotgun (WGS) entry which is preliminary data.</text>
</comment>
<sequence>MSISAFQLPAAFLLGVDFLSESVVVAGLIIGVFVVGFAVAVSRFYRKVGPEEALVRTGVGNLKVANGEGIFVIPVLHRADQMDLSVKRIEIARKGEVGLICRDNIRADIEVAFFVRVNNTANDIRNVAQSLGCKRASSRDALIELFDAKFSEALKTVGKHFDFVELYNERDKFKEEILKIIGTDLNGYVLDDCAIDYLEQTPLEKLSPTNILDAEGIKKITDLTAREHVLSNHITREKEKTIKKQDVEAQETILELERQRVEAVEKQTREIASLTAREHAEARRVEHEERLKAETARIRTDEELAIAEENKLRQVIVAEKSKQRTEAVENERVEKDRLLEVTERARVVGLAEIDKDKAIEVEKRNIQEVIRERVIVERAVVEEEERIKDTHEFATADRLKQVTVTKAEMEAQENLVKEVKAAEAQKSSAELLAEKVVIEAEAEKTATEKKSDAIKVMAEAKTADGAAIGLADAQVMIAKATATEKTGQAEANVMIAKAEATEKTGTAEAKVMQLKYSSEATGIVDKAKAMKLFDGVGRDHEEFKIRLNKDKEIELAAIAAQQEIAEAQAGIVGEALKSARIDIVGGETTFFDKIVDSIKSGKSIDRFVHNSETLTDIKNTFFNGNPDYFEDQLQTFITRFGMSFEDVKNLSIAALISQMLVQAEGEEDRSTLNRLLATVKNLGIADKKVSSFMKAKVDK</sequence>
<dbReference type="Proteomes" id="UP000263642">
    <property type="component" value="Unassembled WGS sequence"/>
</dbReference>
<proteinExistence type="predicted"/>
<dbReference type="AlphaFoldDB" id="A0A3D3REA2"/>
<accession>A0A3D3REA2</accession>
<evidence type="ECO:0000313" key="5">
    <source>
        <dbReference type="Proteomes" id="UP000263642"/>
    </source>
</evidence>
<reference evidence="4 5" key="1">
    <citation type="journal article" date="2018" name="Nat. Biotechnol.">
        <title>A standardized bacterial taxonomy based on genome phylogeny substantially revises the tree of life.</title>
        <authorList>
            <person name="Parks D.H."/>
            <person name="Chuvochina M."/>
            <person name="Waite D.W."/>
            <person name="Rinke C."/>
            <person name="Skarshewski A."/>
            <person name="Chaumeil P.A."/>
            <person name="Hugenholtz P."/>
        </authorList>
    </citation>
    <scope>NUCLEOTIDE SEQUENCE [LARGE SCALE GENOMIC DNA]</scope>
    <source>
        <strain evidence="4">UBA9375</strain>
    </source>
</reference>
<feature type="coiled-coil region" evidence="2">
    <location>
        <begin position="247"/>
        <end position="297"/>
    </location>
</feature>
<organism evidence="4 5">
    <name type="scientific">Gimesia maris</name>
    <dbReference type="NCBI Taxonomy" id="122"/>
    <lineage>
        <taxon>Bacteria</taxon>
        <taxon>Pseudomonadati</taxon>
        <taxon>Planctomycetota</taxon>
        <taxon>Planctomycetia</taxon>
        <taxon>Planctomycetales</taxon>
        <taxon>Planctomycetaceae</taxon>
        <taxon>Gimesia</taxon>
    </lineage>
</organism>
<evidence type="ECO:0000256" key="3">
    <source>
        <dbReference type="SAM" id="Phobius"/>
    </source>
</evidence>
<evidence type="ECO:0000313" key="4">
    <source>
        <dbReference type="EMBL" id="HCO27143.1"/>
    </source>
</evidence>
<dbReference type="Gene3D" id="3.30.479.30">
    <property type="entry name" value="Band 7 domain"/>
    <property type="match status" value="1"/>
</dbReference>
<dbReference type="SUPFAM" id="SSF117892">
    <property type="entry name" value="Band 7/SPFH domain"/>
    <property type="match status" value="1"/>
</dbReference>
<dbReference type="EMBL" id="DQAY01000190">
    <property type="protein sequence ID" value="HCO27143.1"/>
    <property type="molecule type" value="Genomic_DNA"/>
</dbReference>
<gene>
    <name evidence="4" type="ORF">DIT97_30585</name>
</gene>
<comment type="subcellular location">
    <subcellularLocation>
        <location evidence="1">Endomembrane system</location>
    </subcellularLocation>
</comment>
<feature type="transmembrane region" description="Helical" evidence="3">
    <location>
        <begin position="22"/>
        <end position="41"/>
    </location>
</feature>
<dbReference type="InterPro" id="IPR036013">
    <property type="entry name" value="Band_7/SPFH_dom_sf"/>
</dbReference>
<keyword evidence="3" id="KW-0812">Transmembrane</keyword>
<evidence type="ECO:0000256" key="2">
    <source>
        <dbReference type="SAM" id="Coils"/>
    </source>
</evidence>
<keyword evidence="3" id="KW-1133">Transmembrane helix</keyword>
<dbReference type="InterPro" id="IPR027705">
    <property type="entry name" value="Flotillin_fam"/>
</dbReference>
<dbReference type="CDD" id="cd03399">
    <property type="entry name" value="SPFH_flotillin"/>
    <property type="match status" value="1"/>
</dbReference>
<keyword evidence="2" id="KW-0175">Coiled coil</keyword>
<dbReference type="GO" id="GO:0005886">
    <property type="term" value="C:plasma membrane"/>
    <property type="evidence" value="ECO:0007669"/>
    <property type="project" value="TreeGrafter"/>
</dbReference>
<name>A0A3D3REA2_9PLAN</name>